<dbReference type="Pfam" id="PF01545">
    <property type="entry name" value="Cation_efflux"/>
    <property type="match status" value="1"/>
</dbReference>
<sequence>MQTSSNTNQDNHILKISIFGGVLFSVLGIIWGIIANSQMIIFDGLYSFVSLGLSFLSLFAYSFTQKVDTERFHFGKGIIEPLVIMFKASAIIAMCLFALSSAVIDLFKGGREVALGQAAIYALIATGLCILFYWSMKRKEGSSEFVKAEAAQWLMDTLLSAAVLVGFVIALILHASPFAYITPYIDPFMVLAVSVYFLKVPAQMFVRNAKEILMMAPPGNIQTHVEKVVQQIKDKYRIEESFVRISKVGKTVFIEIDFVLNEKTVVQTVDEFDTVREEMDRNLQLDGYDEWLTLSFTKDRKWAL</sequence>
<dbReference type="NCBIfam" id="TIGR01297">
    <property type="entry name" value="CDF"/>
    <property type="match status" value="1"/>
</dbReference>
<reference evidence="9 10" key="1">
    <citation type="submission" date="2016-10" db="EMBL/GenBank/DDBJ databases">
        <authorList>
            <person name="de Groot N.N."/>
        </authorList>
    </citation>
    <scope>NUCLEOTIDE SEQUENCE [LARGE SCALE GENOMIC DNA]</scope>
    <source>
        <strain evidence="9 10">DSM 23995</strain>
    </source>
</reference>
<dbReference type="PANTHER" id="PTHR43840:SF15">
    <property type="entry name" value="MITOCHONDRIAL METAL TRANSPORTER 1-RELATED"/>
    <property type="match status" value="1"/>
</dbReference>
<comment type="subcellular location">
    <subcellularLocation>
        <location evidence="1">Membrane</location>
        <topology evidence="1">Multi-pass membrane protein</topology>
    </subcellularLocation>
</comment>
<dbReference type="STRING" id="930128.SAMN05192532_10287"/>
<dbReference type="OrthoDB" id="2388015at2"/>
<keyword evidence="6 7" id="KW-0472">Membrane</keyword>
<dbReference type="SUPFAM" id="SSF161111">
    <property type="entry name" value="Cation efflux protein transmembrane domain-like"/>
    <property type="match status" value="1"/>
</dbReference>
<comment type="similarity">
    <text evidence="2">Belongs to the cation diffusion facilitator (CDF) transporter (TC 2.A.4) family.</text>
</comment>
<dbReference type="GO" id="GO:0015341">
    <property type="term" value="F:zinc efflux antiporter activity"/>
    <property type="evidence" value="ECO:0007669"/>
    <property type="project" value="TreeGrafter"/>
</dbReference>
<evidence type="ECO:0000256" key="1">
    <source>
        <dbReference type="ARBA" id="ARBA00004141"/>
    </source>
</evidence>
<dbReference type="EMBL" id="FONT01000002">
    <property type="protein sequence ID" value="SFE51236.1"/>
    <property type="molecule type" value="Genomic_DNA"/>
</dbReference>
<dbReference type="GO" id="GO:0006882">
    <property type="term" value="P:intracellular zinc ion homeostasis"/>
    <property type="evidence" value="ECO:0007669"/>
    <property type="project" value="TreeGrafter"/>
</dbReference>
<protein>
    <submittedName>
        <fullName evidence="9">Cation diffusion facilitator family transporter</fullName>
    </submittedName>
</protein>
<evidence type="ECO:0000313" key="9">
    <source>
        <dbReference type="EMBL" id="SFE51236.1"/>
    </source>
</evidence>
<dbReference type="InterPro" id="IPR058533">
    <property type="entry name" value="Cation_efflux_TM"/>
</dbReference>
<dbReference type="InterPro" id="IPR002524">
    <property type="entry name" value="Cation_efflux"/>
</dbReference>
<dbReference type="Proteomes" id="UP000199516">
    <property type="component" value="Unassembled WGS sequence"/>
</dbReference>
<feature type="transmembrane region" description="Helical" evidence="7">
    <location>
        <begin position="12"/>
        <end position="34"/>
    </location>
</feature>
<evidence type="ECO:0000313" key="10">
    <source>
        <dbReference type="Proteomes" id="UP000199516"/>
    </source>
</evidence>
<keyword evidence="5 7" id="KW-1133">Transmembrane helix</keyword>
<feature type="transmembrane region" description="Helical" evidence="7">
    <location>
        <begin position="82"/>
        <end position="107"/>
    </location>
</feature>
<dbReference type="GO" id="GO:0005886">
    <property type="term" value="C:plasma membrane"/>
    <property type="evidence" value="ECO:0007669"/>
    <property type="project" value="TreeGrafter"/>
</dbReference>
<keyword evidence="3" id="KW-0813">Transport</keyword>
<gene>
    <name evidence="9" type="ORF">SAMN05192532_10287</name>
</gene>
<evidence type="ECO:0000256" key="7">
    <source>
        <dbReference type="SAM" id="Phobius"/>
    </source>
</evidence>
<dbReference type="InterPro" id="IPR050291">
    <property type="entry name" value="CDF_Transporter"/>
</dbReference>
<dbReference type="InterPro" id="IPR027469">
    <property type="entry name" value="Cation_efflux_TMD_sf"/>
</dbReference>
<organism evidence="9 10">
    <name type="scientific">Alteribacillus iranensis</name>
    <dbReference type="NCBI Taxonomy" id="930128"/>
    <lineage>
        <taxon>Bacteria</taxon>
        <taxon>Bacillati</taxon>
        <taxon>Bacillota</taxon>
        <taxon>Bacilli</taxon>
        <taxon>Bacillales</taxon>
        <taxon>Bacillaceae</taxon>
        <taxon>Alteribacillus</taxon>
    </lineage>
</organism>
<evidence type="ECO:0000256" key="3">
    <source>
        <dbReference type="ARBA" id="ARBA00022448"/>
    </source>
</evidence>
<dbReference type="AlphaFoldDB" id="A0A1I2B580"/>
<dbReference type="GO" id="GO:0015086">
    <property type="term" value="F:cadmium ion transmembrane transporter activity"/>
    <property type="evidence" value="ECO:0007669"/>
    <property type="project" value="TreeGrafter"/>
</dbReference>
<name>A0A1I2B580_9BACI</name>
<dbReference type="GO" id="GO:0015093">
    <property type="term" value="F:ferrous iron transmembrane transporter activity"/>
    <property type="evidence" value="ECO:0007669"/>
    <property type="project" value="TreeGrafter"/>
</dbReference>
<keyword evidence="10" id="KW-1185">Reference proteome</keyword>
<dbReference type="PANTHER" id="PTHR43840">
    <property type="entry name" value="MITOCHONDRIAL METAL TRANSPORTER 1-RELATED"/>
    <property type="match status" value="1"/>
</dbReference>
<feature type="transmembrane region" description="Helical" evidence="7">
    <location>
        <begin position="40"/>
        <end position="61"/>
    </location>
</feature>
<keyword evidence="4 7" id="KW-0812">Transmembrane</keyword>
<feature type="transmembrane region" description="Helical" evidence="7">
    <location>
        <begin position="113"/>
        <end position="133"/>
    </location>
</feature>
<accession>A0A1I2B580</accession>
<dbReference type="Gene3D" id="1.20.1510.10">
    <property type="entry name" value="Cation efflux protein transmembrane domain"/>
    <property type="match status" value="1"/>
</dbReference>
<feature type="transmembrane region" description="Helical" evidence="7">
    <location>
        <begin position="178"/>
        <end position="198"/>
    </location>
</feature>
<evidence type="ECO:0000256" key="2">
    <source>
        <dbReference type="ARBA" id="ARBA00008114"/>
    </source>
</evidence>
<evidence type="ECO:0000256" key="4">
    <source>
        <dbReference type="ARBA" id="ARBA00022692"/>
    </source>
</evidence>
<feature type="transmembrane region" description="Helical" evidence="7">
    <location>
        <begin position="153"/>
        <end position="172"/>
    </location>
</feature>
<feature type="domain" description="Cation efflux protein transmembrane" evidence="8">
    <location>
        <begin position="15"/>
        <end position="213"/>
    </location>
</feature>
<evidence type="ECO:0000256" key="6">
    <source>
        <dbReference type="ARBA" id="ARBA00023136"/>
    </source>
</evidence>
<dbReference type="RefSeq" id="WP_091658161.1">
    <property type="nucleotide sequence ID" value="NZ_FONT01000002.1"/>
</dbReference>
<evidence type="ECO:0000259" key="8">
    <source>
        <dbReference type="Pfam" id="PF01545"/>
    </source>
</evidence>
<proteinExistence type="inferred from homology"/>
<evidence type="ECO:0000256" key="5">
    <source>
        <dbReference type="ARBA" id="ARBA00022989"/>
    </source>
</evidence>